<evidence type="ECO:0000256" key="3">
    <source>
        <dbReference type="ARBA" id="ARBA00022525"/>
    </source>
</evidence>
<protein>
    <submittedName>
        <fullName evidence="8">Pyroglutamylated RFamide peptide</fullName>
    </submittedName>
</protein>
<dbReference type="Proteomes" id="UP000694428">
    <property type="component" value="Unplaced"/>
</dbReference>
<evidence type="ECO:0000256" key="6">
    <source>
        <dbReference type="SAM" id="MobiDB-lite"/>
    </source>
</evidence>
<proteinExistence type="inferred from homology"/>
<keyword evidence="7" id="KW-0732">Signal</keyword>
<name>A0A8C9G6J4_PAVCR</name>
<evidence type="ECO:0000256" key="5">
    <source>
        <dbReference type="ARBA" id="ARBA00023320"/>
    </source>
</evidence>
<dbReference type="PROSITE" id="PS51257">
    <property type="entry name" value="PROKAR_LIPOPROTEIN"/>
    <property type="match status" value="1"/>
</dbReference>
<keyword evidence="4" id="KW-0027">Amidation</keyword>
<dbReference type="GO" id="GO:0007218">
    <property type="term" value="P:neuropeptide signaling pathway"/>
    <property type="evidence" value="ECO:0007669"/>
    <property type="project" value="UniProtKB-KW"/>
</dbReference>
<evidence type="ECO:0000313" key="8">
    <source>
        <dbReference type="Ensembl" id="ENSPSTP00000023055.1"/>
    </source>
</evidence>
<dbReference type="GO" id="GO:0005576">
    <property type="term" value="C:extracellular region"/>
    <property type="evidence" value="ECO:0007669"/>
    <property type="project" value="UniProtKB-SubCell"/>
</dbReference>
<sequence>MRAPYSLSCLILLSLGACCPPHKHHEPRHPEDVLEPCWRGAAAEPVGPCGWAAPMRRRSEELGTLLGIARVLRGYGQQHGGGPRGRQEGSEKRGGGGTLGDLAEELNGYSRKKGGFAFRFGR</sequence>
<feature type="region of interest" description="Disordered" evidence="6">
    <location>
        <begin position="75"/>
        <end position="103"/>
    </location>
</feature>
<dbReference type="PANTHER" id="PTHR36476">
    <property type="entry name" value="OREXIGENIC NEUROPEPTIDE QRFP"/>
    <property type="match status" value="1"/>
</dbReference>
<keyword evidence="3" id="KW-0964">Secreted</keyword>
<evidence type="ECO:0000256" key="7">
    <source>
        <dbReference type="SAM" id="SignalP"/>
    </source>
</evidence>
<evidence type="ECO:0000256" key="1">
    <source>
        <dbReference type="ARBA" id="ARBA00004613"/>
    </source>
</evidence>
<reference evidence="8" key="2">
    <citation type="submission" date="2025-09" db="UniProtKB">
        <authorList>
            <consortium name="Ensembl"/>
        </authorList>
    </citation>
    <scope>IDENTIFICATION</scope>
</reference>
<dbReference type="AlphaFoldDB" id="A0A8C9G6J4"/>
<evidence type="ECO:0000256" key="4">
    <source>
        <dbReference type="ARBA" id="ARBA00022815"/>
    </source>
</evidence>
<comment type="similarity">
    <text evidence="2">Belongs to the RFamide neuropeptide family.</text>
</comment>
<dbReference type="Pfam" id="PF11109">
    <property type="entry name" value="RFamide_26RFa"/>
    <property type="match status" value="1"/>
</dbReference>
<dbReference type="InterPro" id="IPR024565">
    <property type="entry name" value="P518"/>
</dbReference>
<feature type="chain" id="PRO_5034887086" evidence="7">
    <location>
        <begin position="19"/>
        <end position="122"/>
    </location>
</feature>
<reference evidence="8" key="1">
    <citation type="submission" date="2025-08" db="UniProtKB">
        <authorList>
            <consortium name="Ensembl"/>
        </authorList>
    </citation>
    <scope>IDENTIFICATION</scope>
</reference>
<organism evidence="8 9">
    <name type="scientific">Pavo cristatus</name>
    <name type="common">Indian peafowl</name>
    <name type="synonym">Blue peafowl</name>
    <dbReference type="NCBI Taxonomy" id="9049"/>
    <lineage>
        <taxon>Eukaryota</taxon>
        <taxon>Metazoa</taxon>
        <taxon>Chordata</taxon>
        <taxon>Craniata</taxon>
        <taxon>Vertebrata</taxon>
        <taxon>Euteleostomi</taxon>
        <taxon>Archelosauria</taxon>
        <taxon>Archosauria</taxon>
        <taxon>Dinosauria</taxon>
        <taxon>Saurischia</taxon>
        <taxon>Theropoda</taxon>
        <taxon>Coelurosauria</taxon>
        <taxon>Aves</taxon>
        <taxon>Neognathae</taxon>
        <taxon>Galloanserae</taxon>
        <taxon>Galliformes</taxon>
        <taxon>Phasianidae</taxon>
        <taxon>Phasianinae</taxon>
        <taxon>Pavo</taxon>
    </lineage>
</organism>
<dbReference type="GO" id="GO:0005184">
    <property type="term" value="F:neuropeptide hormone activity"/>
    <property type="evidence" value="ECO:0007669"/>
    <property type="project" value="TreeGrafter"/>
</dbReference>
<keyword evidence="9" id="KW-1185">Reference proteome</keyword>
<evidence type="ECO:0000256" key="2">
    <source>
        <dbReference type="ARBA" id="ARBA00005516"/>
    </source>
</evidence>
<evidence type="ECO:0000313" key="9">
    <source>
        <dbReference type="Proteomes" id="UP000694428"/>
    </source>
</evidence>
<feature type="signal peptide" evidence="7">
    <location>
        <begin position="1"/>
        <end position="18"/>
    </location>
</feature>
<accession>A0A8C9G6J4</accession>
<dbReference type="GO" id="GO:0031854">
    <property type="term" value="F:orexigenic neuropeptide QRFP receptor binding"/>
    <property type="evidence" value="ECO:0007669"/>
    <property type="project" value="InterPro"/>
</dbReference>
<dbReference type="PANTHER" id="PTHR36476:SF1">
    <property type="entry name" value="OREXIGENIC NEUROPEPTIDE QRFP"/>
    <property type="match status" value="1"/>
</dbReference>
<dbReference type="Ensembl" id="ENSPSTT00000024238.1">
    <property type="protein sequence ID" value="ENSPSTP00000023055.1"/>
    <property type="gene ID" value="ENSPSTG00000016956.1"/>
</dbReference>
<keyword evidence="5" id="KW-0527">Neuropeptide</keyword>
<feature type="compositionally biased region" description="Basic and acidic residues" evidence="6">
    <location>
        <begin position="85"/>
        <end position="94"/>
    </location>
</feature>
<comment type="subcellular location">
    <subcellularLocation>
        <location evidence="1">Secreted</location>
    </subcellularLocation>
</comment>